<sequence>MGSPCAALYIVLNFSSGKGRKSFTIRTLDKMTTFTRIPDGEAASISVDVSRRLSKIDPMIYGGFME</sequence>
<protein>
    <submittedName>
        <fullName evidence="1">Uncharacterized protein</fullName>
    </submittedName>
</protein>
<evidence type="ECO:0000313" key="2">
    <source>
        <dbReference type="Proteomes" id="UP000672032"/>
    </source>
</evidence>
<gene>
    <name evidence="1" type="ORF">DSL72_002991</name>
</gene>
<keyword evidence="2" id="KW-1185">Reference proteome</keyword>
<reference evidence="1" key="1">
    <citation type="submission" date="2020-10" db="EMBL/GenBank/DDBJ databases">
        <title>Genome Sequence of Monilinia vaccinii-corymbosi Sheds Light on Mummy Berry Disease Infection of Blueberry and Mating Type.</title>
        <authorList>
            <person name="Yow A.G."/>
            <person name="Zhang Y."/>
            <person name="Bansal K."/>
            <person name="Eacker S.M."/>
            <person name="Sullivan S."/>
            <person name="Liachko I."/>
            <person name="Cubeta M.A."/>
            <person name="Rollins J.A."/>
            <person name="Ashrafi H."/>
        </authorList>
    </citation>
    <scope>NUCLEOTIDE SEQUENCE</scope>
    <source>
        <strain evidence="1">RL-1</strain>
    </source>
</reference>
<organism evidence="1 2">
    <name type="scientific">Monilinia vaccinii-corymbosi</name>
    <dbReference type="NCBI Taxonomy" id="61207"/>
    <lineage>
        <taxon>Eukaryota</taxon>
        <taxon>Fungi</taxon>
        <taxon>Dikarya</taxon>
        <taxon>Ascomycota</taxon>
        <taxon>Pezizomycotina</taxon>
        <taxon>Leotiomycetes</taxon>
        <taxon>Helotiales</taxon>
        <taxon>Sclerotiniaceae</taxon>
        <taxon>Monilinia</taxon>
    </lineage>
</organism>
<dbReference type="EMBL" id="CP063407">
    <property type="protein sequence ID" value="QSZ33403.1"/>
    <property type="molecule type" value="Genomic_DNA"/>
</dbReference>
<proteinExistence type="predicted"/>
<accession>A0A8A3PEB2</accession>
<name>A0A8A3PEB2_9HELO</name>
<dbReference type="AlphaFoldDB" id="A0A8A3PEB2"/>
<evidence type="ECO:0000313" key="1">
    <source>
        <dbReference type="EMBL" id="QSZ33403.1"/>
    </source>
</evidence>
<dbReference type="Proteomes" id="UP000672032">
    <property type="component" value="Chromosome 3"/>
</dbReference>